<accession>A0A8H5I1V8</accession>
<comment type="caution">
    <text evidence="1">The sequence shown here is derived from an EMBL/GenBank/DDBJ whole genome shotgun (WGS) entry which is preliminary data.</text>
</comment>
<keyword evidence="2" id="KW-1185">Reference proteome</keyword>
<dbReference type="AlphaFoldDB" id="A0A8H5I1V8"/>
<name>A0A8H5I1V8_9AGAR</name>
<sequence>MPQRQNIGVGQDFLLAQSTVDETLALLHMSSQKVFPLLTETIKSSQSVVFTPRRVFLFSLQRTIEVFLLPDASTMPGGTPISRTHCGTIPLHYIDPAFISDTSEDGQTSSIWFTALFTQGARPLRMQIPP</sequence>
<organism evidence="1 2">
    <name type="scientific">Collybiopsis confluens</name>
    <dbReference type="NCBI Taxonomy" id="2823264"/>
    <lineage>
        <taxon>Eukaryota</taxon>
        <taxon>Fungi</taxon>
        <taxon>Dikarya</taxon>
        <taxon>Basidiomycota</taxon>
        <taxon>Agaricomycotina</taxon>
        <taxon>Agaricomycetes</taxon>
        <taxon>Agaricomycetidae</taxon>
        <taxon>Agaricales</taxon>
        <taxon>Marasmiineae</taxon>
        <taxon>Omphalotaceae</taxon>
        <taxon>Collybiopsis</taxon>
    </lineage>
</organism>
<gene>
    <name evidence="1" type="ORF">D9757_000492</name>
</gene>
<reference evidence="1 2" key="1">
    <citation type="journal article" date="2020" name="ISME J.">
        <title>Uncovering the hidden diversity of litter-decomposition mechanisms in mushroom-forming fungi.</title>
        <authorList>
            <person name="Floudas D."/>
            <person name="Bentzer J."/>
            <person name="Ahren D."/>
            <person name="Johansson T."/>
            <person name="Persson P."/>
            <person name="Tunlid A."/>
        </authorList>
    </citation>
    <scope>NUCLEOTIDE SEQUENCE [LARGE SCALE GENOMIC DNA]</scope>
    <source>
        <strain evidence="1 2">CBS 406.79</strain>
    </source>
</reference>
<dbReference type="Proteomes" id="UP000518752">
    <property type="component" value="Unassembled WGS sequence"/>
</dbReference>
<proteinExistence type="predicted"/>
<evidence type="ECO:0000313" key="2">
    <source>
        <dbReference type="Proteomes" id="UP000518752"/>
    </source>
</evidence>
<dbReference type="EMBL" id="JAACJN010000002">
    <property type="protein sequence ID" value="KAF5393484.1"/>
    <property type="molecule type" value="Genomic_DNA"/>
</dbReference>
<evidence type="ECO:0000313" key="1">
    <source>
        <dbReference type="EMBL" id="KAF5393484.1"/>
    </source>
</evidence>
<protein>
    <submittedName>
        <fullName evidence="1">Uncharacterized protein</fullName>
    </submittedName>
</protein>